<dbReference type="InterPro" id="IPR050327">
    <property type="entry name" value="Proton-linked_MCT"/>
</dbReference>
<dbReference type="EMBL" id="ML733448">
    <property type="protein sequence ID" value="KAB8218532.1"/>
    <property type="molecule type" value="Genomic_DNA"/>
</dbReference>
<feature type="transmembrane region" description="Helical" evidence="3">
    <location>
        <begin position="397"/>
        <end position="416"/>
    </location>
</feature>
<accession>A0A5N6ELN6</accession>
<dbReference type="SUPFAM" id="SSF103473">
    <property type="entry name" value="MFS general substrate transporter"/>
    <property type="match status" value="1"/>
</dbReference>
<comment type="similarity">
    <text evidence="2">Belongs to the major facilitator superfamily. Monocarboxylate porter (TC 2.A.1.13) family.</text>
</comment>
<dbReference type="AlphaFoldDB" id="A0A5N6ELN6"/>
<feature type="transmembrane region" description="Helical" evidence="3">
    <location>
        <begin position="278"/>
        <end position="297"/>
    </location>
</feature>
<keyword evidence="6" id="KW-1185">Reference proteome</keyword>
<feature type="transmembrane region" description="Helical" evidence="3">
    <location>
        <begin position="330"/>
        <end position="350"/>
    </location>
</feature>
<evidence type="ECO:0000313" key="5">
    <source>
        <dbReference type="EMBL" id="KAB8218532.1"/>
    </source>
</evidence>
<dbReference type="PANTHER" id="PTHR11360:SF234">
    <property type="entry name" value="MFS-TYPE TRANSPORTER DBAD-RELATED"/>
    <property type="match status" value="1"/>
</dbReference>
<evidence type="ECO:0000259" key="4">
    <source>
        <dbReference type="PROSITE" id="PS50850"/>
    </source>
</evidence>
<evidence type="ECO:0000256" key="1">
    <source>
        <dbReference type="ARBA" id="ARBA00004141"/>
    </source>
</evidence>
<keyword evidence="3" id="KW-0472">Membrane</keyword>
<gene>
    <name evidence="5" type="ORF">BDV33DRAFT_232061</name>
</gene>
<protein>
    <submittedName>
        <fullName evidence="5">Major facilitator superfamily domain-containing protein</fullName>
    </submittedName>
</protein>
<comment type="subcellular location">
    <subcellularLocation>
        <location evidence="1">Membrane</location>
        <topology evidence="1">Multi-pass membrane protein</topology>
    </subcellularLocation>
</comment>
<evidence type="ECO:0000313" key="6">
    <source>
        <dbReference type="Proteomes" id="UP000326799"/>
    </source>
</evidence>
<dbReference type="Pfam" id="PF07690">
    <property type="entry name" value="MFS_1"/>
    <property type="match status" value="1"/>
</dbReference>
<organism evidence="5 6">
    <name type="scientific">Aspergillus novoparasiticus</name>
    <dbReference type="NCBI Taxonomy" id="986946"/>
    <lineage>
        <taxon>Eukaryota</taxon>
        <taxon>Fungi</taxon>
        <taxon>Dikarya</taxon>
        <taxon>Ascomycota</taxon>
        <taxon>Pezizomycotina</taxon>
        <taxon>Eurotiomycetes</taxon>
        <taxon>Eurotiomycetidae</taxon>
        <taxon>Eurotiales</taxon>
        <taxon>Aspergillaceae</taxon>
        <taxon>Aspergillus</taxon>
        <taxon>Aspergillus subgen. Circumdati</taxon>
    </lineage>
</organism>
<evidence type="ECO:0000256" key="3">
    <source>
        <dbReference type="SAM" id="Phobius"/>
    </source>
</evidence>
<dbReference type="GO" id="GO:0022857">
    <property type="term" value="F:transmembrane transporter activity"/>
    <property type="evidence" value="ECO:0007669"/>
    <property type="project" value="InterPro"/>
</dbReference>
<dbReference type="Proteomes" id="UP000326799">
    <property type="component" value="Unassembled WGS sequence"/>
</dbReference>
<feature type="transmembrane region" description="Helical" evidence="3">
    <location>
        <begin position="200"/>
        <end position="220"/>
    </location>
</feature>
<name>A0A5N6ELN6_9EURO</name>
<sequence length="430" mass="46061">MEEKITYPSNPPGSARELALETAPKALANETQTVPNGGLKAWLQVLGTFFIFFNTWGILNTFGAYQTYYETGKLYTASSSNISWIGSVQSSLLLIFGLVTGPLYDAGYFHALLCTGSGLIILGQMMTSLCHEYYQALLAQGFCIGIGVGLVFIPGVAILSTYFSSNLALANGIAAAGSGLGGIIYPIIFHKLCNQIGFGWTTRAIGLVIFVTLLIPLSVFRVRIIPSSKRKPIDLPAFKEPAYSCFVMGGLLTFISLNIPFFYIQSYAQGRGIPADGIGFYLLSIITTGSVFGRIFPNIFANQVGPFNIISICTVVCGALMFALVNLSSLAGMVVVSLLYGFSSGAFVSLPPTCFVHLSPDRNSIGTRMGMGYAVMTIGNLIGTPVAGAILQDKGFNSMWIFGAVILIAGGMTMMVSRNIQGRWKPFARV</sequence>
<dbReference type="InterPro" id="IPR020846">
    <property type="entry name" value="MFS_dom"/>
</dbReference>
<keyword evidence="3" id="KW-0812">Transmembrane</keyword>
<feature type="transmembrane region" description="Helical" evidence="3">
    <location>
        <begin position="167"/>
        <end position="188"/>
    </location>
</feature>
<feature type="transmembrane region" description="Helical" evidence="3">
    <location>
        <begin position="108"/>
        <end position="127"/>
    </location>
</feature>
<feature type="transmembrane region" description="Helical" evidence="3">
    <location>
        <begin position="133"/>
        <end position="160"/>
    </location>
</feature>
<dbReference type="GO" id="GO:0016020">
    <property type="term" value="C:membrane"/>
    <property type="evidence" value="ECO:0007669"/>
    <property type="project" value="UniProtKB-SubCell"/>
</dbReference>
<keyword evidence="3" id="KW-1133">Transmembrane helix</keyword>
<dbReference type="InterPro" id="IPR036259">
    <property type="entry name" value="MFS_trans_sf"/>
</dbReference>
<dbReference type="PANTHER" id="PTHR11360">
    <property type="entry name" value="MONOCARBOXYLATE TRANSPORTER"/>
    <property type="match status" value="1"/>
</dbReference>
<feature type="transmembrane region" description="Helical" evidence="3">
    <location>
        <begin position="371"/>
        <end position="391"/>
    </location>
</feature>
<dbReference type="PROSITE" id="PS50850">
    <property type="entry name" value="MFS"/>
    <property type="match status" value="1"/>
</dbReference>
<evidence type="ECO:0000256" key="2">
    <source>
        <dbReference type="ARBA" id="ARBA00006727"/>
    </source>
</evidence>
<feature type="transmembrane region" description="Helical" evidence="3">
    <location>
        <begin position="241"/>
        <end position="263"/>
    </location>
</feature>
<feature type="transmembrane region" description="Helical" evidence="3">
    <location>
        <begin position="304"/>
        <end position="324"/>
    </location>
</feature>
<feature type="transmembrane region" description="Helical" evidence="3">
    <location>
        <begin position="82"/>
        <end position="101"/>
    </location>
</feature>
<reference evidence="5 6" key="1">
    <citation type="submission" date="2019-04" db="EMBL/GenBank/DDBJ databases">
        <title>Fungal friends and foes A comparative genomics study of 23 Aspergillus species from section Flavi.</title>
        <authorList>
            <consortium name="DOE Joint Genome Institute"/>
            <person name="Kjaerbolling I."/>
            <person name="Vesth T.C."/>
            <person name="Frisvad J.C."/>
            <person name="Nybo J.L."/>
            <person name="Theobald S."/>
            <person name="Kildgaard S."/>
            <person name="Petersen T.I."/>
            <person name="Kuo A."/>
            <person name="Sato A."/>
            <person name="Lyhne E.K."/>
            <person name="Kogle M.E."/>
            <person name="Wiebenga A."/>
            <person name="Kun R.S."/>
            <person name="Lubbers R.J."/>
            <person name="Makela M.R."/>
            <person name="Barry K."/>
            <person name="Chovatia M."/>
            <person name="Clum A."/>
            <person name="Daum C."/>
            <person name="Haridas S."/>
            <person name="He G."/>
            <person name="LaButti K."/>
            <person name="Lipzen A."/>
            <person name="Mondo S."/>
            <person name="Pangilinan J."/>
            <person name="Riley R."/>
            <person name="Salamov A."/>
            <person name="Simmons B.A."/>
            <person name="Magnuson J.K."/>
            <person name="Henrissat B."/>
            <person name="Mortensen U.H."/>
            <person name="Larsen T.O."/>
            <person name="De vries R.P."/>
            <person name="Grigoriev I.V."/>
            <person name="Machida M."/>
            <person name="Baker S.E."/>
            <person name="Andersen M.R."/>
        </authorList>
    </citation>
    <scope>NUCLEOTIDE SEQUENCE [LARGE SCALE GENOMIC DNA]</scope>
    <source>
        <strain evidence="5 6">CBS 126849</strain>
    </source>
</reference>
<feature type="transmembrane region" description="Helical" evidence="3">
    <location>
        <begin position="41"/>
        <end position="62"/>
    </location>
</feature>
<dbReference type="InterPro" id="IPR011701">
    <property type="entry name" value="MFS"/>
</dbReference>
<proteinExistence type="inferred from homology"/>
<feature type="domain" description="Major facilitator superfamily (MFS) profile" evidence="4">
    <location>
        <begin position="242"/>
        <end position="430"/>
    </location>
</feature>
<dbReference type="Gene3D" id="1.20.1250.20">
    <property type="entry name" value="MFS general substrate transporter like domains"/>
    <property type="match status" value="1"/>
</dbReference>